<keyword evidence="2" id="KW-1185">Reference proteome</keyword>
<evidence type="ECO:0000313" key="1">
    <source>
        <dbReference type="EMBL" id="KFV43571.1"/>
    </source>
</evidence>
<dbReference type="GO" id="GO:0051879">
    <property type="term" value="F:Hsp90 protein binding"/>
    <property type="evidence" value="ECO:0007669"/>
    <property type="project" value="TreeGrafter"/>
</dbReference>
<reference evidence="1 2" key="1">
    <citation type="submission" date="2014-04" db="EMBL/GenBank/DDBJ databases">
        <title>Genome evolution of avian class.</title>
        <authorList>
            <person name="Zhang G."/>
            <person name="Li C."/>
        </authorList>
    </citation>
    <scope>NUCLEOTIDE SEQUENCE [LARGE SCALE GENOMIC DNA]</scope>
    <source>
        <strain evidence="1">BGI_N341</strain>
    </source>
</reference>
<protein>
    <submittedName>
        <fullName evidence="1">TPR and ankyrin repeat-containing protein 1</fullName>
    </submittedName>
</protein>
<feature type="non-terminal residue" evidence="1">
    <location>
        <position position="214"/>
    </location>
</feature>
<accession>A0A093ESA5</accession>
<sequence length="214" mass="24262">MLSCLMQWVPCSKDIAVLHCNKSTALYSLGKWREAVVSACQSLHWDPEYVKAYYRAGHSLIMLSDSYEAISMFHKGLILLSASADRTQVADFVAGIFISINDERVFPPTFPPAYDYIFSARFDALIWQAVIERLAQKGKWRSCLLLLSEKKELPTNLRVTQLSLKNLFETSELYGHGEKMQEVAELAKWLISIGAKVETIGVYLLHAVIRLCIK</sequence>
<dbReference type="GO" id="GO:0030544">
    <property type="term" value="F:Hsp70 protein binding"/>
    <property type="evidence" value="ECO:0007669"/>
    <property type="project" value="TreeGrafter"/>
</dbReference>
<dbReference type="GO" id="GO:0006457">
    <property type="term" value="P:protein folding"/>
    <property type="evidence" value="ECO:0007669"/>
    <property type="project" value="TreeGrafter"/>
</dbReference>
<dbReference type="Gene3D" id="1.25.40.10">
    <property type="entry name" value="Tetratricopeptide repeat domain"/>
    <property type="match status" value="1"/>
</dbReference>
<dbReference type="InterPro" id="IPR011990">
    <property type="entry name" value="TPR-like_helical_dom_sf"/>
</dbReference>
<evidence type="ECO:0000313" key="2">
    <source>
        <dbReference type="Proteomes" id="UP000054190"/>
    </source>
</evidence>
<dbReference type="PANTHER" id="PTHR46035:SF1">
    <property type="entry name" value="TETRATRICOPEPTIDE REPEAT PROTEIN 4"/>
    <property type="match status" value="1"/>
</dbReference>
<proteinExistence type="predicted"/>
<organism evidence="1 2">
    <name type="scientific">Tyto alba</name>
    <name type="common">Barn owl</name>
    <dbReference type="NCBI Taxonomy" id="56313"/>
    <lineage>
        <taxon>Eukaryota</taxon>
        <taxon>Metazoa</taxon>
        <taxon>Chordata</taxon>
        <taxon>Craniata</taxon>
        <taxon>Vertebrata</taxon>
        <taxon>Euteleostomi</taxon>
        <taxon>Archelosauria</taxon>
        <taxon>Archosauria</taxon>
        <taxon>Dinosauria</taxon>
        <taxon>Saurischia</taxon>
        <taxon>Theropoda</taxon>
        <taxon>Coelurosauria</taxon>
        <taxon>Aves</taxon>
        <taxon>Neognathae</taxon>
        <taxon>Neoaves</taxon>
        <taxon>Telluraves</taxon>
        <taxon>Strigiformes</taxon>
        <taxon>Tytonidae</taxon>
        <taxon>Tyto</taxon>
    </lineage>
</organism>
<dbReference type="AlphaFoldDB" id="A0A093ESA5"/>
<name>A0A093ESA5_TYTAL</name>
<gene>
    <name evidence="1" type="ORF">N341_04463</name>
</gene>
<dbReference type="Proteomes" id="UP000054190">
    <property type="component" value="Unassembled WGS sequence"/>
</dbReference>
<dbReference type="SUPFAM" id="SSF48452">
    <property type="entry name" value="TPR-like"/>
    <property type="match status" value="1"/>
</dbReference>
<dbReference type="EMBL" id="KK370991">
    <property type="protein sequence ID" value="KFV43571.1"/>
    <property type="molecule type" value="Genomic_DNA"/>
</dbReference>
<dbReference type="GO" id="GO:0005829">
    <property type="term" value="C:cytosol"/>
    <property type="evidence" value="ECO:0007669"/>
    <property type="project" value="TreeGrafter"/>
</dbReference>
<dbReference type="GO" id="GO:0005634">
    <property type="term" value="C:nucleus"/>
    <property type="evidence" value="ECO:0007669"/>
    <property type="project" value="TreeGrafter"/>
</dbReference>
<dbReference type="PANTHER" id="PTHR46035">
    <property type="entry name" value="TETRATRICOPEPTIDE REPEAT PROTEIN 4"/>
    <property type="match status" value="1"/>
</dbReference>